<dbReference type="SUPFAM" id="SSF56784">
    <property type="entry name" value="HAD-like"/>
    <property type="match status" value="1"/>
</dbReference>
<organism evidence="1 2">
    <name type="scientific">Sinanodonta woodiana</name>
    <name type="common">Chinese pond mussel</name>
    <name type="synonym">Anodonta woodiana</name>
    <dbReference type="NCBI Taxonomy" id="1069815"/>
    <lineage>
        <taxon>Eukaryota</taxon>
        <taxon>Metazoa</taxon>
        <taxon>Spiralia</taxon>
        <taxon>Lophotrochozoa</taxon>
        <taxon>Mollusca</taxon>
        <taxon>Bivalvia</taxon>
        <taxon>Autobranchia</taxon>
        <taxon>Heteroconchia</taxon>
        <taxon>Palaeoheterodonta</taxon>
        <taxon>Unionida</taxon>
        <taxon>Unionoidea</taxon>
        <taxon>Unionidae</taxon>
        <taxon>Unioninae</taxon>
        <taxon>Sinanodonta</taxon>
    </lineage>
</organism>
<dbReference type="Proteomes" id="UP001634394">
    <property type="component" value="Unassembled WGS sequence"/>
</dbReference>
<dbReference type="InterPro" id="IPR036412">
    <property type="entry name" value="HAD-like_sf"/>
</dbReference>
<comment type="caution">
    <text evidence="1">The sequence shown here is derived from an EMBL/GenBank/DDBJ whole genome shotgun (WGS) entry which is preliminary data.</text>
</comment>
<evidence type="ECO:0000313" key="1">
    <source>
        <dbReference type="EMBL" id="KAL3857365.1"/>
    </source>
</evidence>
<proteinExistence type="predicted"/>
<gene>
    <name evidence="1" type="ORF">ACJMK2_012041</name>
</gene>
<evidence type="ECO:0000313" key="2">
    <source>
        <dbReference type="Proteomes" id="UP001634394"/>
    </source>
</evidence>
<keyword evidence="2" id="KW-1185">Reference proteome</keyword>
<name>A0ABD3V9Y8_SINWO</name>
<dbReference type="InterPro" id="IPR023214">
    <property type="entry name" value="HAD_sf"/>
</dbReference>
<sequence>MSKKFRSRPSGCTYFIDTLIKAGVKLLALDFDNTLISIHSGGIWKDSIEKLIEYVRPCMKNLIETALVKDLNVCIVTYFMQPWLIREMMKSLFKREGERILIQANTLEFREKHNHQFLGKQAHITSILTELYNQRQLKIKPRQVVLLDDDRENIQIAKQFGHQAFLVEDSISEDTFLEFARMLDSSH</sequence>
<dbReference type="EMBL" id="JBJQND010000013">
    <property type="protein sequence ID" value="KAL3857365.1"/>
    <property type="molecule type" value="Genomic_DNA"/>
</dbReference>
<protein>
    <submittedName>
        <fullName evidence="1">Uncharacterized protein</fullName>
    </submittedName>
</protein>
<dbReference type="Gene3D" id="3.40.50.1000">
    <property type="entry name" value="HAD superfamily/HAD-like"/>
    <property type="match status" value="1"/>
</dbReference>
<reference evidence="1 2" key="1">
    <citation type="submission" date="2024-11" db="EMBL/GenBank/DDBJ databases">
        <title>Chromosome-level genome assembly of the freshwater bivalve Anodonta woodiana.</title>
        <authorList>
            <person name="Chen X."/>
        </authorList>
    </citation>
    <scope>NUCLEOTIDE SEQUENCE [LARGE SCALE GENOMIC DNA]</scope>
    <source>
        <strain evidence="1">MN2024</strain>
        <tissue evidence="1">Gills</tissue>
    </source>
</reference>
<dbReference type="AlphaFoldDB" id="A0ABD3V9Y8"/>
<accession>A0ABD3V9Y8</accession>